<protein>
    <submittedName>
        <fullName evidence="6">MBL fold metallo-hydrolase</fullName>
    </submittedName>
</protein>
<organism evidence="6 7">
    <name type="scientific">Bordetella genomosp. 4</name>
    <dbReference type="NCBI Taxonomy" id="463044"/>
    <lineage>
        <taxon>Bacteria</taxon>
        <taxon>Pseudomonadati</taxon>
        <taxon>Pseudomonadota</taxon>
        <taxon>Betaproteobacteria</taxon>
        <taxon>Burkholderiales</taxon>
        <taxon>Alcaligenaceae</taxon>
        <taxon>Bordetella</taxon>
    </lineage>
</organism>
<keyword evidence="2" id="KW-0479">Metal-binding</keyword>
<gene>
    <name evidence="6" type="ORF">CAL20_19705</name>
</gene>
<dbReference type="SMART" id="SM00849">
    <property type="entry name" value="Lactamase_B"/>
    <property type="match status" value="1"/>
</dbReference>
<dbReference type="InterPro" id="IPR036866">
    <property type="entry name" value="RibonucZ/Hydroxyglut_hydro"/>
</dbReference>
<feature type="domain" description="Metallo-beta-lactamase" evidence="5">
    <location>
        <begin position="110"/>
        <end position="297"/>
    </location>
</feature>
<keyword evidence="3 6" id="KW-0378">Hydrolase</keyword>
<evidence type="ECO:0000256" key="3">
    <source>
        <dbReference type="ARBA" id="ARBA00022801"/>
    </source>
</evidence>
<accession>A0A261TUD7</accession>
<evidence type="ECO:0000256" key="1">
    <source>
        <dbReference type="ARBA" id="ARBA00001947"/>
    </source>
</evidence>
<dbReference type="Proteomes" id="UP000216885">
    <property type="component" value="Unassembled WGS sequence"/>
</dbReference>
<dbReference type="InterPro" id="IPR051453">
    <property type="entry name" value="MBL_Glyoxalase_II"/>
</dbReference>
<evidence type="ECO:0000256" key="2">
    <source>
        <dbReference type="ARBA" id="ARBA00022723"/>
    </source>
</evidence>
<keyword evidence="4" id="KW-0862">Zinc</keyword>
<dbReference type="AlphaFoldDB" id="A0A261TUD7"/>
<dbReference type="EMBL" id="NEVQ01000020">
    <property type="protein sequence ID" value="OZI52891.1"/>
    <property type="molecule type" value="Genomic_DNA"/>
</dbReference>
<dbReference type="SUPFAM" id="SSF56281">
    <property type="entry name" value="Metallo-hydrolase/oxidoreductase"/>
    <property type="match status" value="1"/>
</dbReference>
<evidence type="ECO:0000313" key="6">
    <source>
        <dbReference type="EMBL" id="OZI52891.1"/>
    </source>
</evidence>
<dbReference type="PANTHER" id="PTHR46233:SF3">
    <property type="entry name" value="HYDROXYACYLGLUTATHIONE HYDROLASE GLOC"/>
    <property type="match status" value="1"/>
</dbReference>
<dbReference type="Pfam" id="PF00753">
    <property type="entry name" value="Lactamase_B"/>
    <property type="match status" value="1"/>
</dbReference>
<dbReference type="InterPro" id="IPR001279">
    <property type="entry name" value="Metallo-B-lactamas"/>
</dbReference>
<dbReference type="GO" id="GO:0016787">
    <property type="term" value="F:hydrolase activity"/>
    <property type="evidence" value="ECO:0007669"/>
    <property type="project" value="UniProtKB-KW"/>
</dbReference>
<dbReference type="PANTHER" id="PTHR46233">
    <property type="entry name" value="HYDROXYACYLGLUTATHIONE HYDROLASE GLOC"/>
    <property type="match status" value="1"/>
</dbReference>
<dbReference type="Gene3D" id="3.60.15.10">
    <property type="entry name" value="Ribonuclease Z/Hydroxyacylglutathione hydrolase-like"/>
    <property type="match status" value="1"/>
</dbReference>
<sequence>MQLFRRWMNGNNDSQEVSPSRRYFLAAGCVCCAAYALKITPAQAESAEVQRHLAAARAAAGDDLKQYLRLAEVAQPIPGKKSPSIEELMALPAPPPGKAFDNLYFVGGKWVSAWAIPTSEGIILIDAMNNADDAEHVIDAGMRKLGLDPAQIKMVVITHGHGDHYGGADYFAQKYQSKIVASKADWDMMETKLEFDIPSWGKPPKRDVAVDDSAKLTLGDTTVDVVLTPGHTMGTISLAFDVKDNGKTHRALLWGGTSFNFGKQPNRMERLQAYLDATARVHELAGKQNIDVFISNHAGFDLADVKLAQMKSGGPNPFVMGVDTTQRALTVMRECALATQVVWTA</sequence>
<reference evidence="6 7" key="1">
    <citation type="submission" date="2017-05" db="EMBL/GenBank/DDBJ databases">
        <title>Complete and WGS of Bordetella genogroups.</title>
        <authorList>
            <person name="Spilker T."/>
            <person name="LiPuma J."/>
        </authorList>
    </citation>
    <scope>NUCLEOTIDE SEQUENCE [LARGE SCALE GENOMIC DNA]</scope>
    <source>
        <strain evidence="6 7">AU9919</strain>
    </source>
</reference>
<proteinExistence type="predicted"/>
<name>A0A261TUD7_9BORD</name>
<comment type="cofactor">
    <cofactor evidence="1">
        <name>Zn(2+)</name>
        <dbReference type="ChEBI" id="CHEBI:29105"/>
    </cofactor>
</comment>
<evidence type="ECO:0000313" key="7">
    <source>
        <dbReference type="Proteomes" id="UP000216885"/>
    </source>
</evidence>
<comment type="caution">
    <text evidence="6">The sequence shown here is derived from an EMBL/GenBank/DDBJ whole genome shotgun (WGS) entry which is preliminary data.</text>
</comment>
<dbReference type="CDD" id="cd16280">
    <property type="entry name" value="metallo-hydrolase-like_MBL-fold"/>
    <property type="match status" value="1"/>
</dbReference>
<keyword evidence="7" id="KW-1185">Reference proteome</keyword>
<evidence type="ECO:0000259" key="5">
    <source>
        <dbReference type="SMART" id="SM00849"/>
    </source>
</evidence>
<evidence type="ECO:0000256" key="4">
    <source>
        <dbReference type="ARBA" id="ARBA00022833"/>
    </source>
</evidence>
<dbReference type="GO" id="GO:0046872">
    <property type="term" value="F:metal ion binding"/>
    <property type="evidence" value="ECO:0007669"/>
    <property type="project" value="UniProtKB-KW"/>
</dbReference>